<reference evidence="4" key="2">
    <citation type="submission" date="2023-06" db="EMBL/GenBank/DDBJ databases">
        <authorList>
            <consortium name="Lawrence Berkeley National Laboratory"/>
            <person name="Haridas S."/>
            <person name="Hensen N."/>
            <person name="Bonometti L."/>
            <person name="Westerberg I."/>
            <person name="Brannstrom I.O."/>
            <person name="Guillou S."/>
            <person name="Cros-Aarteil S."/>
            <person name="Calhoun S."/>
            <person name="Kuo A."/>
            <person name="Mondo S."/>
            <person name="Pangilinan J."/>
            <person name="Riley R."/>
            <person name="Labutti K."/>
            <person name="Andreopoulos B."/>
            <person name="Lipzen A."/>
            <person name="Chen C."/>
            <person name="Yanf M."/>
            <person name="Daum C."/>
            <person name="Ng V."/>
            <person name="Clum A."/>
            <person name="Steindorff A."/>
            <person name="Ohm R."/>
            <person name="Martin F."/>
            <person name="Silar P."/>
            <person name="Natvig D."/>
            <person name="Lalanne C."/>
            <person name="Gautier V."/>
            <person name="Ament-Velasquez S.L."/>
            <person name="Kruys A."/>
            <person name="Hutchinson M.I."/>
            <person name="Powell A.J."/>
            <person name="Barry K."/>
            <person name="Miller A.N."/>
            <person name="Grigoriev I.V."/>
            <person name="Debuchy R."/>
            <person name="Gladieux P."/>
            <person name="Thoren M.H."/>
            <person name="Johannesson H."/>
        </authorList>
    </citation>
    <scope>NUCLEOTIDE SEQUENCE</scope>
    <source>
        <strain evidence="4">CBS 958.72</strain>
    </source>
</reference>
<feature type="region of interest" description="Disordered" evidence="2">
    <location>
        <begin position="289"/>
        <end position="316"/>
    </location>
</feature>
<evidence type="ECO:0000256" key="1">
    <source>
        <dbReference type="ARBA" id="ARBA00005352"/>
    </source>
</evidence>
<dbReference type="GO" id="GO:0016192">
    <property type="term" value="P:vesicle-mediated transport"/>
    <property type="evidence" value="ECO:0007669"/>
    <property type="project" value="InterPro"/>
</dbReference>
<dbReference type="PANTHER" id="PTHR13056">
    <property type="entry name" value="VACUOLAR FUSION PROTEIN CCZ1 HOMOLOG-RELATED"/>
    <property type="match status" value="1"/>
</dbReference>
<dbReference type="Proteomes" id="UP001287356">
    <property type="component" value="Unassembled WGS sequence"/>
</dbReference>
<dbReference type="AlphaFoldDB" id="A0AAE0KBS9"/>
<evidence type="ECO:0000256" key="2">
    <source>
        <dbReference type="SAM" id="MobiDB-lite"/>
    </source>
</evidence>
<feature type="region of interest" description="Disordered" evidence="2">
    <location>
        <begin position="457"/>
        <end position="494"/>
    </location>
</feature>
<comment type="similarity">
    <text evidence="1">Belongs to the CCZ1 family.</text>
</comment>
<proteinExistence type="inferred from homology"/>
<feature type="domain" description="CCZ1/INTU/HSP4 first Longin" evidence="3">
    <location>
        <begin position="20"/>
        <end position="125"/>
    </location>
</feature>
<feature type="compositionally biased region" description="Basic and acidic residues" evidence="2">
    <location>
        <begin position="405"/>
        <end position="414"/>
    </location>
</feature>
<accession>A0AAE0KBS9</accession>
<feature type="region of interest" description="Disordered" evidence="2">
    <location>
        <begin position="356"/>
        <end position="434"/>
    </location>
</feature>
<evidence type="ECO:0000259" key="3">
    <source>
        <dbReference type="Pfam" id="PF19031"/>
    </source>
</evidence>
<dbReference type="Pfam" id="PF19031">
    <property type="entry name" value="Intu_longin_1"/>
    <property type="match status" value="1"/>
</dbReference>
<gene>
    <name evidence="4" type="ORF">B0T24DRAFT_254552</name>
</gene>
<feature type="compositionally biased region" description="Basic and acidic residues" evidence="2">
    <location>
        <begin position="768"/>
        <end position="777"/>
    </location>
</feature>
<feature type="compositionally biased region" description="Acidic residues" evidence="2">
    <location>
        <begin position="757"/>
        <end position="767"/>
    </location>
</feature>
<feature type="compositionally biased region" description="Basic and acidic residues" evidence="2">
    <location>
        <begin position="736"/>
        <end position="756"/>
    </location>
</feature>
<protein>
    <recommendedName>
        <fullName evidence="3">CCZ1/INTU/HSP4 first Longin domain-containing protein</fullName>
    </recommendedName>
</protein>
<name>A0AAE0KBS9_9PEZI</name>
<reference evidence="4" key="1">
    <citation type="journal article" date="2023" name="Mol. Phylogenet. Evol.">
        <title>Genome-scale phylogeny and comparative genomics of the fungal order Sordariales.</title>
        <authorList>
            <person name="Hensen N."/>
            <person name="Bonometti L."/>
            <person name="Westerberg I."/>
            <person name="Brannstrom I.O."/>
            <person name="Guillou S."/>
            <person name="Cros-Aarteil S."/>
            <person name="Calhoun S."/>
            <person name="Haridas S."/>
            <person name="Kuo A."/>
            <person name="Mondo S."/>
            <person name="Pangilinan J."/>
            <person name="Riley R."/>
            <person name="LaButti K."/>
            <person name="Andreopoulos B."/>
            <person name="Lipzen A."/>
            <person name="Chen C."/>
            <person name="Yan M."/>
            <person name="Daum C."/>
            <person name="Ng V."/>
            <person name="Clum A."/>
            <person name="Steindorff A."/>
            <person name="Ohm R.A."/>
            <person name="Martin F."/>
            <person name="Silar P."/>
            <person name="Natvig D.O."/>
            <person name="Lalanne C."/>
            <person name="Gautier V."/>
            <person name="Ament-Velasquez S.L."/>
            <person name="Kruys A."/>
            <person name="Hutchinson M.I."/>
            <person name="Powell A.J."/>
            <person name="Barry K."/>
            <person name="Miller A.N."/>
            <person name="Grigoriev I.V."/>
            <person name="Debuchy R."/>
            <person name="Gladieux P."/>
            <person name="Hiltunen Thoren M."/>
            <person name="Johannesson H."/>
        </authorList>
    </citation>
    <scope>NUCLEOTIDE SEQUENCE</scope>
    <source>
        <strain evidence="4">CBS 958.72</strain>
    </source>
</reference>
<sequence length="846" mass="91578">MAAVTASPSASSIVPAQLGFLAIYNPSLGATDETIDDQIVYYASVSTQTGQKRRRHRYNAARPTENLSKEERNERLRHIGLAQGMVEFGKSFSGGMSVDTIDTKRSRVVLHELEPGWWILASIDLTRLPLPPSRTASTSPPVLLGRGQAPEPSKELEEKFEYSSREVKPAALLLQDLLRAHSVFLLHHDSSLSALFVRSQRAKFASVLGRYWDQFLASWNVLLHGNPACNVLGGIKIAACGELGIGVGEEERGSGEREVLESLVNRVEGLVDLVVSKFGEDNLAIGEKEPAAGKGLKGDLPSDDDEPWLGTGNETGAEDGAVFLGIGALSKHSLRGITNWMEDMYTWGDNAYGVTDSPTATRSQMRKKRTPKRGAVPPQSPSAGDLQQSAKAQPGSADSQAPKDSQNKDKRKVGSSEAAAHSSHPEESTEAAGGGMDKLFNYLKLGYGTSWTLSSSAPAEVDGGKHHGVGKGGDTTNATSSQKRPTNATSGHFLIGLKGDIDGAEMPVEQEDSSSPGPTEAGDTNPRILLRTLTVELDAEAEGRPESRTVMDLGSQDAAPAVRNVGSEGSVTAAAGGNFDSQDVNKIKKLRVVVYVNRPFMFVFLFQLRTESLSWESFYRSLHSQLVPVRKPLLTSTAYRPGKPDVGSSVSAQIHDLVWDPQSLTIHSTIPNIPEPAALPGVPYIWSRIEALNTHNQILNMFMSTREDLSEFERACKTSRGWWVVWNRILEQAPPRDVKGRGVDRQETLERRRSDESEVEDSVGLDGDDQHEQRPAPRQELVVSKEIFLIRKASDHASAGGVRGVSASYIVPGAAAGGWADGASRLAQGIGVDTRRYIEGLLSMNR</sequence>
<feature type="compositionally biased region" description="Polar residues" evidence="2">
    <location>
        <begin position="381"/>
        <end position="404"/>
    </location>
</feature>
<feature type="compositionally biased region" description="Polar residues" evidence="2">
    <location>
        <begin position="477"/>
        <end position="490"/>
    </location>
</feature>
<dbReference type="GO" id="GO:0035658">
    <property type="term" value="C:Mon1-Ccz1 complex"/>
    <property type="evidence" value="ECO:0007669"/>
    <property type="project" value="InterPro"/>
</dbReference>
<keyword evidence="5" id="KW-1185">Reference proteome</keyword>
<comment type="caution">
    <text evidence="4">The sequence shown here is derived from an EMBL/GenBank/DDBJ whole genome shotgun (WGS) entry which is preliminary data.</text>
</comment>
<dbReference type="PANTHER" id="PTHR13056:SF0">
    <property type="entry name" value="VACUOLAR FUSION PROTEIN CCZ1 HOMOLOG-RELATED"/>
    <property type="match status" value="1"/>
</dbReference>
<dbReference type="InterPro" id="IPR013176">
    <property type="entry name" value="Ccz1"/>
</dbReference>
<feature type="region of interest" description="Disordered" evidence="2">
    <location>
        <begin position="507"/>
        <end position="526"/>
    </location>
</feature>
<dbReference type="EMBL" id="JAULSN010000004">
    <property type="protein sequence ID" value="KAK3373270.1"/>
    <property type="molecule type" value="Genomic_DNA"/>
</dbReference>
<dbReference type="InterPro" id="IPR043987">
    <property type="entry name" value="CCZ1/INTU/HSP4_longin_1"/>
</dbReference>
<feature type="region of interest" description="Disordered" evidence="2">
    <location>
        <begin position="736"/>
        <end position="777"/>
    </location>
</feature>
<evidence type="ECO:0000313" key="5">
    <source>
        <dbReference type="Proteomes" id="UP001287356"/>
    </source>
</evidence>
<evidence type="ECO:0000313" key="4">
    <source>
        <dbReference type="EMBL" id="KAK3373270.1"/>
    </source>
</evidence>
<organism evidence="4 5">
    <name type="scientific">Lasiosphaeria ovina</name>
    <dbReference type="NCBI Taxonomy" id="92902"/>
    <lineage>
        <taxon>Eukaryota</taxon>
        <taxon>Fungi</taxon>
        <taxon>Dikarya</taxon>
        <taxon>Ascomycota</taxon>
        <taxon>Pezizomycotina</taxon>
        <taxon>Sordariomycetes</taxon>
        <taxon>Sordariomycetidae</taxon>
        <taxon>Sordariales</taxon>
        <taxon>Lasiosphaeriaceae</taxon>
        <taxon>Lasiosphaeria</taxon>
    </lineage>
</organism>